<dbReference type="InterPro" id="IPR041519">
    <property type="entry name" value="HEPN_RiboL-PSP"/>
</dbReference>
<evidence type="ECO:0000313" key="2">
    <source>
        <dbReference type="EMBL" id="MBY8821382.1"/>
    </source>
</evidence>
<gene>
    <name evidence="2" type="ORF">K7G82_03705</name>
</gene>
<dbReference type="Proteomes" id="UP000706039">
    <property type="component" value="Unassembled WGS sequence"/>
</dbReference>
<dbReference type="RefSeq" id="WP_222988497.1">
    <property type="nucleotide sequence ID" value="NZ_JAINVV010000002.1"/>
</dbReference>
<keyword evidence="3" id="KW-1185">Reference proteome</keyword>
<evidence type="ECO:0000313" key="3">
    <source>
        <dbReference type="Proteomes" id="UP000706039"/>
    </source>
</evidence>
<organism evidence="2 3">
    <name type="scientific">Sphingomonas colocasiae</name>
    <dbReference type="NCBI Taxonomy" id="1848973"/>
    <lineage>
        <taxon>Bacteria</taxon>
        <taxon>Pseudomonadati</taxon>
        <taxon>Pseudomonadota</taxon>
        <taxon>Alphaproteobacteria</taxon>
        <taxon>Sphingomonadales</taxon>
        <taxon>Sphingomonadaceae</taxon>
        <taxon>Sphingomonas</taxon>
    </lineage>
</organism>
<reference evidence="2 3" key="1">
    <citation type="submission" date="2021-08" db="EMBL/GenBank/DDBJ databases">
        <authorList>
            <person name="Tuo L."/>
        </authorList>
    </citation>
    <scope>NUCLEOTIDE SEQUENCE [LARGE SCALE GENOMIC DNA]</scope>
    <source>
        <strain evidence="2 3">JCM 31229</strain>
    </source>
</reference>
<comment type="caution">
    <text evidence="2">The sequence shown here is derived from an EMBL/GenBank/DDBJ whole genome shotgun (WGS) entry which is preliminary data.</text>
</comment>
<dbReference type="EMBL" id="JAINVV010000002">
    <property type="protein sequence ID" value="MBY8821382.1"/>
    <property type="molecule type" value="Genomic_DNA"/>
</dbReference>
<sequence length="207" mass="22892">MGDFGLLAPIVDLLNANLARVENLIGLYGPARRGRRTVQETDVLRAALVLLHASMEDFLRSLLVWRAPNGARDKIDQYPLVGSDSKDPKKFLLGALIEHRGKTVDDLIRESVQEHLEQFSSFNHLGDVKDALKECGIQGAIVEANNFGQLTAMIARRHKIVHKADRNELQGGQGNHRTNSIGLNHLNSYLESVKSLRDFAQGNLPAA</sequence>
<proteinExistence type="predicted"/>
<protein>
    <recommendedName>
        <fullName evidence="1">RiboL-PSP-HEPN domain-containing protein</fullName>
    </recommendedName>
</protein>
<name>A0ABS7PJC4_9SPHN</name>
<feature type="domain" description="RiboL-PSP-HEPN" evidence="1">
    <location>
        <begin position="35"/>
        <end position="196"/>
    </location>
</feature>
<accession>A0ABS7PJC4</accession>
<dbReference type="Pfam" id="PF18735">
    <property type="entry name" value="HEPN_RiboL-PSP"/>
    <property type="match status" value="1"/>
</dbReference>
<evidence type="ECO:0000259" key="1">
    <source>
        <dbReference type="Pfam" id="PF18735"/>
    </source>
</evidence>